<dbReference type="Gene3D" id="1.20.1050.90">
    <property type="entry name" value="RecF/RecN/SMC, N-terminal domain"/>
    <property type="match status" value="1"/>
</dbReference>
<dbReference type="InterPro" id="IPR042174">
    <property type="entry name" value="RecF_2"/>
</dbReference>
<dbReference type="InterPro" id="IPR027417">
    <property type="entry name" value="P-loop_NTPase"/>
</dbReference>
<organism evidence="10">
    <name type="scientific">marine metagenome</name>
    <dbReference type="NCBI Taxonomy" id="408172"/>
    <lineage>
        <taxon>unclassified sequences</taxon>
        <taxon>metagenomes</taxon>
        <taxon>ecological metagenomes</taxon>
    </lineage>
</organism>
<name>A0A382GHZ9_9ZZZZ</name>
<evidence type="ECO:0000256" key="3">
    <source>
        <dbReference type="ARBA" id="ARBA00020170"/>
    </source>
</evidence>
<dbReference type="SUPFAM" id="SSF52540">
    <property type="entry name" value="P-loop containing nucleoside triphosphate hydrolases"/>
    <property type="match status" value="1"/>
</dbReference>
<accession>A0A382GHZ9</accession>
<sequence>MRLSRLALRHFRNLGSQDLEFPPEGVALVGDNAQGKSNFLEAIYYLETFRSFRGVRDEQLVSFGEEVFRVAGTAASGPLEQGRVAEVAAAFERKGRRKKVSVDGVEPERLGEALGRLAAVIFSPGDVDLVNGGPKERRRFLDMVLSLNEPGYLSALQEYKKILACRNASLKEGYSGSVVMAWNQGMIGSGAKVMWARKNWIEGGTQTFGDYYVRVSENARARMTYRPSVLSTGVNSVDEMSEAIRRALVDSSDRERRMGTTVVGPHRDDVRLHLERADDDLDLRDYGSGGQRRTAALALRLVEAWTIRERRSETPLILLDDVFAELDQGRSERVLELMEEEEPGQVVLTAPKEADVKIKKDELALWRISEGRITT</sequence>
<dbReference type="InterPro" id="IPR003395">
    <property type="entry name" value="RecF/RecN/SMC_N"/>
</dbReference>
<dbReference type="NCBIfam" id="TIGR00611">
    <property type="entry name" value="recf"/>
    <property type="match status" value="1"/>
</dbReference>
<evidence type="ECO:0000313" key="10">
    <source>
        <dbReference type="EMBL" id="SVB74492.1"/>
    </source>
</evidence>
<protein>
    <recommendedName>
        <fullName evidence="3">DNA replication and repair protein RecF</fullName>
    </recommendedName>
</protein>
<keyword evidence="4" id="KW-0963">Cytoplasm</keyword>
<dbReference type="GO" id="GO:0006260">
    <property type="term" value="P:DNA replication"/>
    <property type="evidence" value="ECO:0007669"/>
    <property type="project" value="UniProtKB-KW"/>
</dbReference>
<dbReference type="GO" id="GO:0005524">
    <property type="term" value="F:ATP binding"/>
    <property type="evidence" value="ECO:0007669"/>
    <property type="project" value="UniProtKB-KW"/>
</dbReference>
<dbReference type="AlphaFoldDB" id="A0A382GHZ9"/>
<keyword evidence="5" id="KW-0235">DNA replication</keyword>
<reference evidence="10" key="1">
    <citation type="submission" date="2018-05" db="EMBL/GenBank/DDBJ databases">
        <authorList>
            <person name="Lanie J.A."/>
            <person name="Ng W.-L."/>
            <person name="Kazmierczak K.M."/>
            <person name="Andrzejewski T.M."/>
            <person name="Davidsen T.M."/>
            <person name="Wayne K.J."/>
            <person name="Tettelin H."/>
            <person name="Glass J.I."/>
            <person name="Rusch D."/>
            <person name="Podicherti R."/>
            <person name="Tsui H.-C.T."/>
            <person name="Winkler M.E."/>
        </authorList>
    </citation>
    <scope>NUCLEOTIDE SEQUENCE</scope>
</reference>
<keyword evidence="8" id="KW-0238">DNA-binding</keyword>
<dbReference type="PROSITE" id="PS00618">
    <property type="entry name" value="RECF_2"/>
    <property type="match status" value="1"/>
</dbReference>
<dbReference type="InterPro" id="IPR001238">
    <property type="entry name" value="DNA-binding_RecF"/>
</dbReference>
<evidence type="ECO:0000256" key="1">
    <source>
        <dbReference type="ARBA" id="ARBA00004496"/>
    </source>
</evidence>
<evidence type="ECO:0000256" key="5">
    <source>
        <dbReference type="ARBA" id="ARBA00022705"/>
    </source>
</evidence>
<evidence type="ECO:0000259" key="9">
    <source>
        <dbReference type="Pfam" id="PF02463"/>
    </source>
</evidence>
<dbReference type="Pfam" id="PF02463">
    <property type="entry name" value="SMC_N"/>
    <property type="match status" value="1"/>
</dbReference>
<dbReference type="GO" id="GO:0000731">
    <property type="term" value="P:DNA synthesis involved in DNA repair"/>
    <property type="evidence" value="ECO:0007669"/>
    <property type="project" value="TreeGrafter"/>
</dbReference>
<feature type="domain" description="RecF/RecN/SMC N-terminal" evidence="9">
    <location>
        <begin position="3"/>
        <end position="356"/>
    </location>
</feature>
<evidence type="ECO:0000256" key="8">
    <source>
        <dbReference type="ARBA" id="ARBA00023125"/>
    </source>
</evidence>
<evidence type="ECO:0000256" key="4">
    <source>
        <dbReference type="ARBA" id="ARBA00022490"/>
    </source>
</evidence>
<keyword evidence="6" id="KW-0547">Nucleotide-binding</keyword>
<gene>
    <name evidence="10" type="ORF">METZ01_LOCUS227346</name>
</gene>
<keyword evidence="7" id="KW-0067">ATP-binding</keyword>
<dbReference type="PROSITE" id="PS00617">
    <property type="entry name" value="RECF_1"/>
    <property type="match status" value="1"/>
</dbReference>
<dbReference type="Gene3D" id="3.40.50.300">
    <property type="entry name" value="P-loop containing nucleotide triphosphate hydrolases"/>
    <property type="match status" value="1"/>
</dbReference>
<dbReference type="GO" id="GO:0003697">
    <property type="term" value="F:single-stranded DNA binding"/>
    <property type="evidence" value="ECO:0007669"/>
    <property type="project" value="InterPro"/>
</dbReference>
<dbReference type="GO" id="GO:0005737">
    <property type="term" value="C:cytoplasm"/>
    <property type="evidence" value="ECO:0007669"/>
    <property type="project" value="UniProtKB-SubCell"/>
</dbReference>
<evidence type="ECO:0000256" key="7">
    <source>
        <dbReference type="ARBA" id="ARBA00022840"/>
    </source>
</evidence>
<dbReference type="PANTHER" id="PTHR32182:SF0">
    <property type="entry name" value="DNA REPLICATION AND REPAIR PROTEIN RECF"/>
    <property type="match status" value="1"/>
</dbReference>
<dbReference type="InterPro" id="IPR018078">
    <property type="entry name" value="DNA-binding_RecF_CS"/>
</dbReference>
<dbReference type="GO" id="GO:0006302">
    <property type="term" value="P:double-strand break repair"/>
    <property type="evidence" value="ECO:0007669"/>
    <property type="project" value="TreeGrafter"/>
</dbReference>
<proteinExistence type="inferred from homology"/>
<comment type="similarity">
    <text evidence="2">Belongs to the RecF family.</text>
</comment>
<comment type="subcellular location">
    <subcellularLocation>
        <location evidence="1">Cytoplasm</location>
    </subcellularLocation>
</comment>
<evidence type="ECO:0000256" key="6">
    <source>
        <dbReference type="ARBA" id="ARBA00022741"/>
    </source>
</evidence>
<dbReference type="PANTHER" id="PTHR32182">
    <property type="entry name" value="DNA REPLICATION AND REPAIR PROTEIN RECF"/>
    <property type="match status" value="1"/>
</dbReference>
<dbReference type="HAMAP" id="MF_00365">
    <property type="entry name" value="RecF"/>
    <property type="match status" value="1"/>
</dbReference>
<dbReference type="EMBL" id="UINC01055517">
    <property type="protein sequence ID" value="SVB74492.1"/>
    <property type="molecule type" value="Genomic_DNA"/>
</dbReference>
<evidence type="ECO:0000256" key="2">
    <source>
        <dbReference type="ARBA" id="ARBA00008016"/>
    </source>
</evidence>